<dbReference type="Proteomes" id="UP000028582">
    <property type="component" value="Unassembled WGS sequence"/>
</dbReference>
<organism evidence="2 3">
    <name type="scientific">Phytophthora nicotianae P1976</name>
    <dbReference type="NCBI Taxonomy" id="1317066"/>
    <lineage>
        <taxon>Eukaryota</taxon>
        <taxon>Sar</taxon>
        <taxon>Stramenopiles</taxon>
        <taxon>Oomycota</taxon>
        <taxon>Peronosporomycetes</taxon>
        <taxon>Peronosporales</taxon>
        <taxon>Peronosporaceae</taxon>
        <taxon>Phytophthora</taxon>
    </lineage>
</organism>
<proteinExistence type="predicted"/>
<comment type="caution">
    <text evidence="2">The sequence shown here is derived from an EMBL/GenBank/DDBJ whole genome shotgun (WGS) entry which is preliminary data.</text>
</comment>
<evidence type="ECO:0000256" key="1">
    <source>
        <dbReference type="SAM" id="MobiDB-lite"/>
    </source>
</evidence>
<protein>
    <submittedName>
        <fullName evidence="2">Uncharacterized protein</fullName>
    </submittedName>
</protein>
<dbReference type="AlphaFoldDB" id="A0A081AMU9"/>
<accession>A0A081AMU9</accession>
<name>A0A081AMU9_PHYNI</name>
<feature type="non-terminal residue" evidence="2">
    <location>
        <position position="1"/>
    </location>
</feature>
<sequence length="225" mass="24798">QKAIGFFAQKSKSISTTRSLASGALITKFTSSRPTTRIRRTFRYFAVTVALCKSSWHKARLRNGGQAGFVLELYVYVPKPVEATTALRRATAARIREQMPRVAKMLWEQGITAGPATQNYMAVTQARLPLVVPNNTTFQQLQHVDTQQAAIDSAMQEGQQLATTEYHLVRVKIQGVPVAMEVNISDIRSALGLPDYSLRPPFREPPAVSTPAPAGNMDDSDHLDS</sequence>
<gene>
    <name evidence="2" type="ORF">F444_05218</name>
</gene>
<dbReference type="EMBL" id="ANJA01001015">
    <property type="protein sequence ID" value="ETO80210.1"/>
    <property type="molecule type" value="Genomic_DNA"/>
</dbReference>
<reference evidence="2 3" key="1">
    <citation type="submission" date="2013-11" db="EMBL/GenBank/DDBJ databases">
        <title>The Genome Sequence of Phytophthora parasitica P1976.</title>
        <authorList>
            <consortium name="The Broad Institute Genomics Platform"/>
            <person name="Russ C."/>
            <person name="Tyler B."/>
            <person name="Panabieres F."/>
            <person name="Shan W."/>
            <person name="Tripathy S."/>
            <person name="Grunwald N."/>
            <person name="Machado M."/>
            <person name="Johnson C.S."/>
            <person name="Walker B."/>
            <person name="Young S."/>
            <person name="Zeng Q."/>
            <person name="Gargeya S."/>
            <person name="Fitzgerald M."/>
            <person name="Haas B."/>
            <person name="Abouelleil A."/>
            <person name="Allen A.W."/>
            <person name="Alvarado L."/>
            <person name="Arachchi H.M."/>
            <person name="Berlin A.M."/>
            <person name="Chapman S.B."/>
            <person name="Gainer-Dewar J."/>
            <person name="Goldberg J."/>
            <person name="Griggs A."/>
            <person name="Gujja S."/>
            <person name="Hansen M."/>
            <person name="Howarth C."/>
            <person name="Imamovic A."/>
            <person name="Ireland A."/>
            <person name="Larimer J."/>
            <person name="McCowan C."/>
            <person name="Murphy C."/>
            <person name="Pearson M."/>
            <person name="Poon T.W."/>
            <person name="Priest M."/>
            <person name="Roberts A."/>
            <person name="Saif S."/>
            <person name="Shea T."/>
            <person name="Sisk P."/>
            <person name="Sykes S."/>
            <person name="Wortman J."/>
            <person name="Nusbaum C."/>
            <person name="Birren B."/>
        </authorList>
    </citation>
    <scope>NUCLEOTIDE SEQUENCE [LARGE SCALE GENOMIC DNA]</scope>
    <source>
        <strain evidence="2 3">P1976</strain>
    </source>
</reference>
<evidence type="ECO:0000313" key="2">
    <source>
        <dbReference type="EMBL" id="ETO80210.1"/>
    </source>
</evidence>
<evidence type="ECO:0000313" key="3">
    <source>
        <dbReference type="Proteomes" id="UP000028582"/>
    </source>
</evidence>
<feature type="region of interest" description="Disordered" evidence="1">
    <location>
        <begin position="202"/>
        <end position="225"/>
    </location>
</feature>
<dbReference type="OrthoDB" id="110390at2759"/>